<accession>A0ABN6DKC0</accession>
<dbReference type="Proteomes" id="UP000677515">
    <property type="component" value="Chromosome"/>
</dbReference>
<feature type="domain" description="DUF3828" evidence="1">
    <location>
        <begin position="25"/>
        <end position="141"/>
    </location>
</feature>
<dbReference type="InterPro" id="IPR024289">
    <property type="entry name" value="DUF3828"/>
</dbReference>
<sequence>MRIGMILIASFLSACCVANRQDSRTQAYDFYKSYLTSFSSSASENRPQWLNQYVSTDTLNRLENIAKIPEQEIVNSDYFTYTQDYDPAWIPALKVGKPQAMMSSEVVDVWLGVEDDQSLHLQAWLREENGRWKIYRVRDITDNFEHRIFSYSK</sequence>
<keyword evidence="2" id="KW-0449">Lipoprotein</keyword>
<dbReference type="Pfam" id="PF12883">
    <property type="entry name" value="DUF3828"/>
    <property type="match status" value="1"/>
</dbReference>
<gene>
    <name evidence="2" type="ORF">ERHA53_25310</name>
</gene>
<name>A0ABN6DKC0_ERWRD</name>
<dbReference type="EMBL" id="AP024329">
    <property type="protein sequence ID" value="BCQ35188.1"/>
    <property type="molecule type" value="Genomic_DNA"/>
</dbReference>
<evidence type="ECO:0000313" key="3">
    <source>
        <dbReference type="Proteomes" id="UP000677515"/>
    </source>
</evidence>
<dbReference type="RefSeq" id="WP_167863820.1">
    <property type="nucleotide sequence ID" value="NZ_AP024329.1"/>
</dbReference>
<keyword evidence="3" id="KW-1185">Reference proteome</keyword>
<evidence type="ECO:0000259" key="1">
    <source>
        <dbReference type="Pfam" id="PF12883"/>
    </source>
</evidence>
<dbReference type="PROSITE" id="PS51257">
    <property type="entry name" value="PROKAR_LIPOPROTEIN"/>
    <property type="match status" value="1"/>
</dbReference>
<evidence type="ECO:0000313" key="2">
    <source>
        <dbReference type="EMBL" id="BCQ35188.1"/>
    </source>
</evidence>
<reference evidence="2 3" key="1">
    <citation type="submission" date="2021-01" db="EMBL/GenBank/DDBJ databases">
        <title>Complete genome sequence of Erwinia rhapontici MAFF 311153.</title>
        <authorList>
            <person name="Morohoshi T."/>
            <person name="Someya N."/>
        </authorList>
    </citation>
    <scope>NUCLEOTIDE SEQUENCE [LARGE SCALE GENOMIC DNA]</scope>
    <source>
        <strain evidence="2 3">MAFF 311153</strain>
    </source>
</reference>
<organism evidence="2 3">
    <name type="scientific">Erwinia rhapontici</name>
    <name type="common">Pectobacterium rhapontici</name>
    <dbReference type="NCBI Taxonomy" id="55212"/>
    <lineage>
        <taxon>Bacteria</taxon>
        <taxon>Pseudomonadati</taxon>
        <taxon>Pseudomonadota</taxon>
        <taxon>Gammaproteobacteria</taxon>
        <taxon>Enterobacterales</taxon>
        <taxon>Erwiniaceae</taxon>
        <taxon>Erwinia</taxon>
    </lineage>
</organism>
<dbReference type="Gene3D" id="3.10.450.50">
    <property type="match status" value="1"/>
</dbReference>
<protein>
    <submittedName>
        <fullName evidence="2">Lipoprotein</fullName>
    </submittedName>
</protein>
<proteinExistence type="predicted"/>